<proteinExistence type="predicted"/>
<reference evidence="8 9" key="1">
    <citation type="submission" date="2020-07" db="EMBL/GenBank/DDBJ databases">
        <title>non toxigenic Corynebacterium sp. nov from a clinical source.</title>
        <authorList>
            <person name="Bernier A.-M."/>
            <person name="Bernard K."/>
        </authorList>
    </citation>
    <scope>NUCLEOTIDE SEQUENCE [LARGE SCALE GENOMIC DNA]</scope>
    <source>
        <strain evidence="9">NML 93-0612</strain>
    </source>
</reference>
<dbReference type="PANTHER" id="PTHR36115">
    <property type="entry name" value="PROLINE-RICH ANTIGEN HOMOLOG-RELATED"/>
    <property type="match status" value="1"/>
</dbReference>
<dbReference type="InterPro" id="IPR051791">
    <property type="entry name" value="Pra-immunoreactive"/>
</dbReference>
<evidence type="ECO:0000256" key="4">
    <source>
        <dbReference type="ARBA" id="ARBA00022989"/>
    </source>
</evidence>
<evidence type="ECO:0000256" key="5">
    <source>
        <dbReference type="ARBA" id="ARBA00023136"/>
    </source>
</evidence>
<evidence type="ECO:0000313" key="9">
    <source>
        <dbReference type="Proteomes" id="UP000515570"/>
    </source>
</evidence>
<organism evidence="8 9">
    <name type="scientific">Corynebacterium hindlerae</name>
    <dbReference type="NCBI Taxonomy" id="699041"/>
    <lineage>
        <taxon>Bacteria</taxon>
        <taxon>Bacillati</taxon>
        <taxon>Actinomycetota</taxon>
        <taxon>Actinomycetes</taxon>
        <taxon>Mycobacteriales</taxon>
        <taxon>Corynebacteriaceae</taxon>
        <taxon>Corynebacterium</taxon>
    </lineage>
</organism>
<evidence type="ECO:0000256" key="2">
    <source>
        <dbReference type="ARBA" id="ARBA00022475"/>
    </source>
</evidence>
<accession>A0A7G5FHU8</accession>
<dbReference type="Pfam" id="PF06271">
    <property type="entry name" value="RDD"/>
    <property type="match status" value="1"/>
</dbReference>
<evidence type="ECO:0000256" key="3">
    <source>
        <dbReference type="ARBA" id="ARBA00022692"/>
    </source>
</evidence>
<keyword evidence="4 6" id="KW-1133">Transmembrane helix</keyword>
<feature type="transmembrane region" description="Helical" evidence="6">
    <location>
        <begin position="79"/>
        <end position="103"/>
    </location>
</feature>
<dbReference type="InterPro" id="IPR010432">
    <property type="entry name" value="RDD"/>
</dbReference>
<keyword evidence="5 6" id="KW-0472">Membrane</keyword>
<feature type="transmembrane region" description="Helical" evidence="6">
    <location>
        <begin position="30"/>
        <end position="48"/>
    </location>
</feature>
<keyword evidence="3 6" id="KW-0812">Transmembrane</keyword>
<dbReference type="GO" id="GO:0005886">
    <property type="term" value="C:plasma membrane"/>
    <property type="evidence" value="ECO:0007669"/>
    <property type="project" value="UniProtKB-SubCell"/>
</dbReference>
<evidence type="ECO:0000313" key="8">
    <source>
        <dbReference type="EMBL" id="QMV86189.1"/>
    </source>
</evidence>
<feature type="transmembrane region" description="Helical" evidence="6">
    <location>
        <begin position="6"/>
        <end position="23"/>
    </location>
</feature>
<dbReference type="Proteomes" id="UP000515570">
    <property type="component" value="Chromosome"/>
</dbReference>
<sequence>MATTIDYFLFAGVCAVTTLFRGASFRGRDLVVVTVAIYVAIAVMQALWGKTPGKYLCGLSVVSRTGGRPSLWASFTRNAWMLCGVVPVIGGVLELLVVSFLLVTVHRDSLSRGVHDVFTETATVKGVGNG</sequence>
<keyword evidence="9" id="KW-1185">Reference proteome</keyword>
<dbReference type="PANTHER" id="PTHR36115:SF6">
    <property type="entry name" value="PROLINE-RICH ANTIGEN HOMOLOG"/>
    <property type="match status" value="1"/>
</dbReference>
<comment type="subcellular location">
    <subcellularLocation>
        <location evidence="1">Cell membrane</location>
        <topology evidence="1">Multi-pass membrane protein</topology>
    </subcellularLocation>
</comment>
<evidence type="ECO:0000256" key="6">
    <source>
        <dbReference type="SAM" id="Phobius"/>
    </source>
</evidence>
<evidence type="ECO:0000259" key="7">
    <source>
        <dbReference type="Pfam" id="PF06271"/>
    </source>
</evidence>
<protein>
    <submittedName>
        <fullName evidence="8">RDD family protein</fullName>
    </submittedName>
</protein>
<dbReference type="EMBL" id="CP059833">
    <property type="protein sequence ID" value="QMV86189.1"/>
    <property type="molecule type" value="Genomic_DNA"/>
</dbReference>
<keyword evidence="2" id="KW-1003">Cell membrane</keyword>
<feature type="domain" description="RDD" evidence="7">
    <location>
        <begin position="2"/>
        <end position="119"/>
    </location>
</feature>
<gene>
    <name evidence="8" type="ORF">HW450_05610</name>
</gene>
<dbReference type="AlphaFoldDB" id="A0A7G5FHU8"/>
<evidence type="ECO:0000256" key="1">
    <source>
        <dbReference type="ARBA" id="ARBA00004651"/>
    </source>
</evidence>
<name>A0A7G5FHU8_9CORY</name>